<keyword evidence="6" id="KW-1133">Transmembrane helix</keyword>
<comment type="cofactor">
    <cofactor evidence="6">
        <name>FMN</name>
        <dbReference type="ChEBI" id="CHEBI:58210"/>
    </cofactor>
</comment>
<dbReference type="EC" id="7.-.-.-" evidence="6"/>
<comment type="function">
    <text evidence="6">Part of a membrane-bound complex that couples electron transfer with translocation of ions across the membrane.</text>
</comment>
<feature type="modified residue" description="FMN phosphoryl threonine" evidence="6">
    <location>
        <position position="173"/>
    </location>
</feature>
<dbReference type="Proteomes" id="UP000820977">
    <property type="component" value="Unassembled WGS sequence"/>
</dbReference>
<dbReference type="PIRSF" id="PIRSF006091">
    <property type="entry name" value="E_trnsport_RnfG"/>
    <property type="match status" value="1"/>
</dbReference>
<evidence type="ECO:0000313" key="8">
    <source>
        <dbReference type="EMBL" id="NPE24725.1"/>
    </source>
</evidence>
<protein>
    <recommendedName>
        <fullName evidence="6">Ion-translocating oxidoreductase complex subunit G</fullName>
        <ecNumber evidence="6">7.-.-.-</ecNumber>
    </recommendedName>
    <alternativeName>
        <fullName evidence="6">Rnf electron transport complex subunit G</fullName>
    </alternativeName>
</protein>
<evidence type="ECO:0000256" key="4">
    <source>
        <dbReference type="ARBA" id="ARBA00022643"/>
    </source>
</evidence>
<evidence type="ECO:0000256" key="1">
    <source>
        <dbReference type="ARBA" id="ARBA00022448"/>
    </source>
</evidence>
<evidence type="ECO:0000256" key="6">
    <source>
        <dbReference type="HAMAP-Rule" id="MF_00479"/>
    </source>
</evidence>
<keyword evidence="6" id="KW-1278">Translocase</keyword>
<dbReference type="InterPro" id="IPR010209">
    <property type="entry name" value="Ion_transpt_RnfG/RsxG"/>
</dbReference>
<keyword evidence="3 6" id="KW-0285">Flavoprotein</keyword>
<evidence type="ECO:0000259" key="7">
    <source>
        <dbReference type="SMART" id="SM00900"/>
    </source>
</evidence>
<evidence type="ECO:0000256" key="3">
    <source>
        <dbReference type="ARBA" id="ARBA00022630"/>
    </source>
</evidence>
<comment type="caution">
    <text evidence="8">The sequence shown here is derived from an EMBL/GenBank/DDBJ whole genome shotgun (WGS) entry which is preliminary data.</text>
</comment>
<dbReference type="Pfam" id="PF04205">
    <property type="entry name" value="FMN_bind"/>
    <property type="match status" value="1"/>
</dbReference>
<evidence type="ECO:0000256" key="2">
    <source>
        <dbReference type="ARBA" id="ARBA00022553"/>
    </source>
</evidence>
<gene>
    <name evidence="6" type="primary">rnfG</name>
    <name evidence="8" type="ORF">HPS54_04190</name>
</gene>
<evidence type="ECO:0000256" key="5">
    <source>
        <dbReference type="ARBA" id="ARBA00022982"/>
    </source>
</evidence>
<name>A0ABX2B448_9BACT</name>
<dbReference type="InterPro" id="IPR007329">
    <property type="entry name" value="FMN-bd"/>
</dbReference>
<comment type="subunit">
    <text evidence="6">The complex is composed of six subunits: RnfA, RnfB, RnfC, RnfD, RnfE and RnfG.</text>
</comment>
<accession>A0ABX2B448</accession>
<dbReference type="PANTHER" id="PTHR36118">
    <property type="entry name" value="ION-TRANSLOCATING OXIDOREDUCTASE COMPLEX SUBUNIT G"/>
    <property type="match status" value="1"/>
</dbReference>
<comment type="similarity">
    <text evidence="6">Belongs to the RnfG family.</text>
</comment>
<comment type="subcellular location">
    <subcellularLocation>
        <location evidence="6">Cell membrane</location>
        <topology evidence="6">Single-pass membrane protein</topology>
    </subcellularLocation>
</comment>
<sequence length="207" mass="21529">MKKLESTITNMVLVLVGVALITGGILAYVNHVTEGPVKAQAEKALADGIKTVMGGGELTVTKTDTVKQNINGKEVVFVLHQTEDSRHNYLGAAVESTTGGFGGDVKVLVGFNAEGAVLGYTILQHAETPGLGAKADQWFQKGGKGDIIGKNPATDNLTVSKDGGSVDAITASTITSRAFLLAINQAYNAYKNMPADADSGATKHVEK</sequence>
<proteinExistence type="inferred from homology"/>
<reference evidence="8 9" key="1">
    <citation type="submission" date="2020-05" db="EMBL/GenBank/DDBJ databases">
        <title>Distinct polysaccharide utilization as determinants for interspecies competition between intestinal Prevotella spp.</title>
        <authorList>
            <person name="Galvez E.J.C."/>
            <person name="Iljazovic A."/>
            <person name="Strowig T."/>
        </authorList>
    </citation>
    <scope>NUCLEOTIDE SEQUENCE [LARGE SCALE GENOMIC DNA]</scope>
    <source>
        <strain evidence="8 9">PCHR</strain>
    </source>
</reference>
<dbReference type="HAMAP" id="MF_00479">
    <property type="entry name" value="RsxG_RnfG"/>
    <property type="match status" value="1"/>
</dbReference>
<evidence type="ECO:0000313" key="9">
    <source>
        <dbReference type="Proteomes" id="UP000820977"/>
    </source>
</evidence>
<keyword evidence="6" id="KW-0472">Membrane</keyword>
<dbReference type="PANTHER" id="PTHR36118:SF1">
    <property type="entry name" value="ION-TRANSLOCATING OXIDOREDUCTASE COMPLEX SUBUNIT G"/>
    <property type="match status" value="1"/>
</dbReference>
<dbReference type="SMART" id="SM00900">
    <property type="entry name" value="FMN_bind"/>
    <property type="match status" value="1"/>
</dbReference>
<keyword evidence="9" id="KW-1185">Reference proteome</keyword>
<keyword evidence="2 6" id="KW-0597">Phosphoprotein</keyword>
<keyword evidence="5 6" id="KW-0249">Electron transport</keyword>
<dbReference type="NCBIfam" id="TIGR01947">
    <property type="entry name" value="rnfG"/>
    <property type="match status" value="1"/>
</dbReference>
<keyword evidence="4 6" id="KW-0288">FMN</keyword>
<keyword evidence="6" id="KW-0812">Transmembrane</keyword>
<organism evidence="8 9">
    <name type="scientific">Xylanibacter caecicola</name>
    <dbReference type="NCBI Taxonomy" id="2736294"/>
    <lineage>
        <taxon>Bacteria</taxon>
        <taxon>Pseudomonadati</taxon>
        <taxon>Bacteroidota</taxon>
        <taxon>Bacteroidia</taxon>
        <taxon>Bacteroidales</taxon>
        <taxon>Prevotellaceae</taxon>
        <taxon>Xylanibacter</taxon>
    </lineage>
</organism>
<dbReference type="RefSeq" id="WP_172344219.1">
    <property type="nucleotide sequence ID" value="NZ_CASYYZ010000142.1"/>
</dbReference>
<keyword evidence="6" id="KW-1003">Cell membrane</keyword>
<feature type="domain" description="FMN-binding" evidence="7">
    <location>
        <begin position="100"/>
        <end position="190"/>
    </location>
</feature>
<dbReference type="EMBL" id="JABKKJ010000004">
    <property type="protein sequence ID" value="NPE24725.1"/>
    <property type="molecule type" value="Genomic_DNA"/>
</dbReference>
<keyword evidence="1 6" id="KW-0813">Transport</keyword>